<evidence type="ECO:0000256" key="1">
    <source>
        <dbReference type="SAM" id="MobiDB-lite"/>
    </source>
</evidence>
<name>A0A8H7ZY41_9FUNG</name>
<evidence type="ECO:0000313" key="2">
    <source>
        <dbReference type="EMBL" id="KAG5461103.1"/>
    </source>
</evidence>
<sequence length="76" mass="7919">CAAETAPSTYEAASAAAEEPCGGPLRRATLGNGQIRQKVFWDVASASAQNQQGAGGRRGDLVRTADRLDLQSERAS</sequence>
<feature type="compositionally biased region" description="Basic and acidic residues" evidence="1">
    <location>
        <begin position="57"/>
        <end position="76"/>
    </location>
</feature>
<dbReference type="AlphaFoldDB" id="A0A8H7ZY41"/>
<gene>
    <name evidence="2" type="ORF">BJ554DRAFT_6755</name>
</gene>
<protein>
    <submittedName>
        <fullName evidence="2">Uncharacterized protein</fullName>
    </submittedName>
</protein>
<proteinExistence type="predicted"/>
<evidence type="ECO:0000313" key="3">
    <source>
        <dbReference type="Proteomes" id="UP000673691"/>
    </source>
</evidence>
<keyword evidence="3" id="KW-1185">Reference proteome</keyword>
<feature type="compositionally biased region" description="Low complexity" evidence="1">
    <location>
        <begin position="1"/>
        <end position="20"/>
    </location>
</feature>
<organism evidence="2 3">
    <name type="scientific">Olpidium bornovanus</name>
    <dbReference type="NCBI Taxonomy" id="278681"/>
    <lineage>
        <taxon>Eukaryota</taxon>
        <taxon>Fungi</taxon>
        <taxon>Fungi incertae sedis</taxon>
        <taxon>Olpidiomycota</taxon>
        <taxon>Olpidiomycotina</taxon>
        <taxon>Olpidiomycetes</taxon>
        <taxon>Olpidiales</taxon>
        <taxon>Olpidiaceae</taxon>
        <taxon>Olpidium</taxon>
    </lineage>
</organism>
<dbReference type="EMBL" id="JAEFCI010004198">
    <property type="protein sequence ID" value="KAG5461103.1"/>
    <property type="molecule type" value="Genomic_DNA"/>
</dbReference>
<accession>A0A8H7ZY41</accession>
<reference evidence="2 3" key="1">
    <citation type="journal article" name="Sci. Rep.">
        <title>Genome-scale phylogenetic analyses confirm Olpidium as the closest living zoosporic fungus to the non-flagellated, terrestrial fungi.</title>
        <authorList>
            <person name="Chang Y."/>
            <person name="Rochon D."/>
            <person name="Sekimoto S."/>
            <person name="Wang Y."/>
            <person name="Chovatia M."/>
            <person name="Sandor L."/>
            <person name="Salamov A."/>
            <person name="Grigoriev I.V."/>
            <person name="Stajich J.E."/>
            <person name="Spatafora J.W."/>
        </authorList>
    </citation>
    <scope>NUCLEOTIDE SEQUENCE [LARGE SCALE GENOMIC DNA]</scope>
    <source>
        <strain evidence="2">S191</strain>
    </source>
</reference>
<feature type="non-terminal residue" evidence="2">
    <location>
        <position position="1"/>
    </location>
</feature>
<dbReference type="Proteomes" id="UP000673691">
    <property type="component" value="Unassembled WGS sequence"/>
</dbReference>
<comment type="caution">
    <text evidence="2">The sequence shown here is derived from an EMBL/GenBank/DDBJ whole genome shotgun (WGS) entry which is preliminary data.</text>
</comment>
<feature type="region of interest" description="Disordered" evidence="1">
    <location>
        <begin position="1"/>
        <end position="24"/>
    </location>
</feature>
<feature type="region of interest" description="Disordered" evidence="1">
    <location>
        <begin position="47"/>
        <end position="76"/>
    </location>
</feature>